<sequence>MKLSDLTVEVRDKSLTRLGLIRPEDLSLEIQDQYNNVGTWKLTLASEHPLADVLRVPGSGLIITGPGDVLMSGPVTSSEYAATPEDRHGSIVFDGVSDTVILSDMLAWPEPSNPDVTKQSTGHDERTGPAESLMHAYVSANCGPAAPAARRRAGLAMGPDQGRGPSISKSARFPPLGELLTAIAVVADLGFRIVQRGTRLVFETYQIADRTKEVRLDVLAGTLAGQRVSVSTPGATRVIVAGQGQQADRTFVPVDNETSIGAEADWGRRIERFVDQRNTDNLDELTQAGNEVLADQGFTSTAVQAVPVEDSAAEFGVDWALGDRVSVIAGGQELTAPVTGMVIKANDSGFQAGALLGDPTGFNPNALAAKRAQSTENRVSALERNTEGGGADPVMSLMGAW</sequence>
<dbReference type="STRING" id="67386.AQI95_09535"/>
<dbReference type="AlphaFoldDB" id="A0A101PBN3"/>
<reference evidence="3 4" key="1">
    <citation type="submission" date="2015-10" db="EMBL/GenBank/DDBJ databases">
        <title>Draft genome sequence of Streptomyces yokosukanensis DSM 40224, type strain for the species Streptomyces yokosukanensis.</title>
        <authorList>
            <person name="Ruckert C."/>
            <person name="Winkler A."/>
            <person name="Kalinowski J."/>
            <person name="Kampfer P."/>
            <person name="Glaeser S."/>
        </authorList>
    </citation>
    <scope>NUCLEOTIDE SEQUENCE [LARGE SCALE GENOMIC DNA]</scope>
    <source>
        <strain evidence="3 4">DSM 40224</strain>
    </source>
</reference>
<accession>A0A101PBN3</accession>
<dbReference type="Pfam" id="PF14594">
    <property type="entry name" value="Sipho_Gp37"/>
    <property type="match status" value="1"/>
</dbReference>
<dbReference type="EMBL" id="LMWN01000008">
    <property type="protein sequence ID" value="KUN08587.1"/>
    <property type="molecule type" value="Genomic_DNA"/>
</dbReference>
<comment type="caution">
    <text evidence="3">The sequence shown here is derived from an EMBL/GenBank/DDBJ whole genome shotgun (WGS) entry which is preliminary data.</text>
</comment>
<name>A0A101PBN3_9ACTN</name>
<proteinExistence type="predicted"/>
<gene>
    <name evidence="3" type="ORF">AQI95_09535</name>
</gene>
<keyword evidence="4" id="KW-1185">Reference proteome</keyword>
<feature type="domain" description="Gp28/Gp37-like" evidence="2">
    <location>
        <begin position="7"/>
        <end position="357"/>
    </location>
</feature>
<dbReference type="Proteomes" id="UP000053127">
    <property type="component" value="Unassembled WGS sequence"/>
</dbReference>
<evidence type="ECO:0000259" key="2">
    <source>
        <dbReference type="Pfam" id="PF14594"/>
    </source>
</evidence>
<evidence type="ECO:0000313" key="3">
    <source>
        <dbReference type="EMBL" id="KUN08587.1"/>
    </source>
</evidence>
<dbReference type="OrthoDB" id="3622772at2"/>
<organism evidence="3 4">
    <name type="scientific">Streptomyces yokosukanensis</name>
    <dbReference type="NCBI Taxonomy" id="67386"/>
    <lineage>
        <taxon>Bacteria</taxon>
        <taxon>Bacillati</taxon>
        <taxon>Actinomycetota</taxon>
        <taxon>Actinomycetes</taxon>
        <taxon>Kitasatosporales</taxon>
        <taxon>Streptomycetaceae</taxon>
        <taxon>Streptomyces</taxon>
    </lineage>
</organism>
<protein>
    <recommendedName>
        <fullName evidence="2">Gp28/Gp37-like domain-containing protein</fullName>
    </recommendedName>
</protein>
<evidence type="ECO:0000256" key="1">
    <source>
        <dbReference type="SAM" id="MobiDB-lite"/>
    </source>
</evidence>
<feature type="region of interest" description="Disordered" evidence="1">
    <location>
        <begin position="373"/>
        <end position="392"/>
    </location>
</feature>
<evidence type="ECO:0000313" key="4">
    <source>
        <dbReference type="Proteomes" id="UP000053127"/>
    </source>
</evidence>
<dbReference type="InterPro" id="IPR029432">
    <property type="entry name" value="Gp28/Gp37-like_dom"/>
</dbReference>